<evidence type="ECO:0000313" key="1">
    <source>
        <dbReference type="EMBL" id="KAG8011191.1"/>
    </source>
</evidence>
<keyword evidence="2" id="KW-1185">Reference proteome</keyword>
<name>A0ACB7FAJ2_NIBAL</name>
<gene>
    <name evidence="1" type="ORF">GBF38_005878</name>
</gene>
<comment type="caution">
    <text evidence="1">The sequence shown here is derived from an EMBL/GenBank/DDBJ whole genome shotgun (WGS) entry which is preliminary data.</text>
</comment>
<sequence>LYLVSSGVNEADGLSFPKQSYNVAYPCDDLVCYYMWHFSTTETSHYTAIVSNGEVRTATSEDDEDDEGSKCTLQIEDLTKEAVGHSRCQSGPDVSHYSNTSPELKLIPGKSVSLQCILLGYLELKDCDALLQPGNLMWVDEAGAKIEEDPQHQITLRSPCDITLTVAYQSPVNKKFHCQVTVDEQVHTSVEFRVRVLDGNQNVVGAAVGVVGCVVSTALVAAFVVNKRRTRNQLPEDSQFTASTNNVMNADDVIYADILVPVGSGVVWVQECESTEYACVRYK</sequence>
<protein>
    <submittedName>
        <fullName evidence="1">Uncharacterized protein</fullName>
    </submittedName>
</protein>
<dbReference type="EMBL" id="CM024802">
    <property type="protein sequence ID" value="KAG8011191.1"/>
    <property type="molecule type" value="Genomic_DNA"/>
</dbReference>
<dbReference type="Proteomes" id="UP000805704">
    <property type="component" value="Chromosome 14"/>
</dbReference>
<proteinExistence type="predicted"/>
<accession>A0ACB7FAJ2</accession>
<reference evidence="1" key="1">
    <citation type="submission" date="2020-04" db="EMBL/GenBank/DDBJ databases">
        <title>A chromosome-scale assembly and high-density genetic map of the yellow drum (Nibea albiflora) genome.</title>
        <authorList>
            <person name="Xu D."/>
            <person name="Zhang W."/>
            <person name="Chen R."/>
            <person name="Tan P."/>
            <person name="Wang L."/>
            <person name="Song H."/>
            <person name="Tian L."/>
            <person name="Zhu Q."/>
            <person name="Wang B."/>
        </authorList>
    </citation>
    <scope>NUCLEOTIDE SEQUENCE</scope>
    <source>
        <strain evidence="1">ZJHYS-2018</strain>
    </source>
</reference>
<organism evidence="1 2">
    <name type="scientific">Nibea albiflora</name>
    <name type="common">Yellow drum</name>
    <name type="synonym">Corvina albiflora</name>
    <dbReference type="NCBI Taxonomy" id="240163"/>
    <lineage>
        <taxon>Eukaryota</taxon>
        <taxon>Metazoa</taxon>
        <taxon>Chordata</taxon>
        <taxon>Craniata</taxon>
        <taxon>Vertebrata</taxon>
        <taxon>Euteleostomi</taxon>
        <taxon>Actinopterygii</taxon>
        <taxon>Neopterygii</taxon>
        <taxon>Teleostei</taxon>
        <taxon>Neoteleostei</taxon>
        <taxon>Acanthomorphata</taxon>
        <taxon>Eupercaria</taxon>
        <taxon>Sciaenidae</taxon>
        <taxon>Nibea</taxon>
    </lineage>
</organism>
<feature type="non-terminal residue" evidence="1">
    <location>
        <position position="1"/>
    </location>
</feature>
<evidence type="ECO:0000313" key="2">
    <source>
        <dbReference type="Proteomes" id="UP000805704"/>
    </source>
</evidence>